<evidence type="ECO:0000256" key="2">
    <source>
        <dbReference type="ARBA" id="ARBA00022801"/>
    </source>
</evidence>
<dbReference type="Proteomes" id="UP000184512">
    <property type="component" value="Unassembled WGS sequence"/>
</dbReference>
<evidence type="ECO:0000313" key="8">
    <source>
        <dbReference type="Proteomes" id="UP000184512"/>
    </source>
</evidence>
<feature type="compositionally biased region" description="Pro residues" evidence="3">
    <location>
        <begin position="585"/>
        <end position="597"/>
    </location>
</feature>
<feature type="chain" id="PRO_5009916947" evidence="4">
    <location>
        <begin position="30"/>
        <end position="597"/>
    </location>
</feature>
<feature type="domain" description="Peptidase S33 tripeptidyl aminopeptidase-like C-terminal" evidence="6">
    <location>
        <begin position="452"/>
        <end position="555"/>
    </location>
</feature>
<reference evidence="8" key="1">
    <citation type="submission" date="2016-11" db="EMBL/GenBank/DDBJ databases">
        <authorList>
            <person name="Varghese N."/>
            <person name="Submissions S."/>
        </authorList>
    </citation>
    <scope>NUCLEOTIDE SEQUENCE [LARGE SCALE GENOMIC DNA]</scope>
    <source>
        <strain evidence="8">DSM 12906</strain>
    </source>
</reference>
<keyword evidence="8" id="KW-1185">Reference proteome</keyword>
<gene>
    <name evidence="7" type="ORF">SAMN02745244_01105</name>
</gene>
<dbReference type="EMBL" id="FQZG01000015">
    <property type="protein sequence ID" value="SHI80314.1"/>
    <property type="molecule type" value="Genomic_DNA"/>
</dbReference>
<dbReference type="PANTHER" id="PTHR43248:SF25">
    <property type="entry name" value="AB HYDROLASE-1 DOMAIN-CONTAINING PROTEIN-RELATED"/>
    <property type="match status" value="1"/>
</dbReference>
<evidence type="ECO:0000256" key="4">
    <source>
        <dbReference type="SAM" id="SignalP"/>
    </source>
</evidence>
<proteinExistence type="inferred from homology"/>
<evidence type="ECO:0000256" key="3">
    <source>
        <dbReference type="SAM" id="MobiDB-lite"/>
    </source>
</evidence>
<evidence type="ECO:0000256" key="1">
    <source>
        <dbReference type="ARBA" id="ARBA00010088"/>
    </source>
</evidence>
<dbReference type="Gene3D" id="3.40.50.1820">
    <property type="entry name" value="alpha/beta hydrolase"/>
    <property type="match status" value="1"/>
</dbReference>
<dbReference type="OrthoDB" id="3930934at2"/>
<name>A0A1M6E446_9ACTN</name>
<evidence type="ECO:0000313" key="7">
    <source>
        <dbReference type="EMBL" id="SHI80314.1"/>
    </source>
</evidence>
<sequence length="597" mass="63974">MVSRRYTKLVLGALMAIAMIVATPVAGWAAPAADRTDPAEARRVDSVSPKIDWFDCEVVADGAQCGTVALPLDYNKPRGATTEVALLRIPAANQRGRIGTLFINPGGPGGSGVEFAASAPYFLDQAVLDRFDIVGFDPRGVNFSDPVRCWRNFAEQARALDGMTVPFPFTNDEIGGYVASAEKFGRACSTTGKPLSANMSTANVARDMDVLRRTLGDKQLTYLGFSYGSYLGQVYANMFPDRVRALAIDGVLDPIAWAGTGKDATSVPQTQRMLSGEGADKAMREILKRCKAAGEDYCQLAGLGDPEALYAEVLRSLRREPLEIIDPETGEVFGALTYPDMVSLLLTDMYSPWAGEMVDMDLSLIVEMLHSGSSSADRDRAAAGLKVRWASAQPQSDATRDALLAAGASAGWAFPYDNSPEAFQAIVCTDSRNPAKAATWRTYANRSERSAPGFGALWTWTSAACASSTWTGTDASSYRGVFTKRTVNPVLVVGNYWDPATNYSGAQKAASLLPNSRLLSSDSWGHTAYGTSECVTSAVGNYLLRQKLPASGAKCVGDDQPFTQPFDPGEEMMAAKAPTRRDLPPVVPPLPGGTPRR</sequence>
<dbReference type="SUPFAM" id="SSF53474">
    <property type="entry name" value="alpha/beta-Hydrolases"/>
    <property type="match status" value="1"/>
</dbReference>
<dbReference type="PANTHER" id="PTHR43248">
    <property type="entry name" value="2-SUCCINYL-6-HYDROXY-2,4-CYCLOHEXADIENE-1-CARBOXYLATE SYNTHASE"/>
    <property type="match status" value="1"/>
</dbReference>
<keyword evidence="2" id="KW-0378">Hydrolase</keyword>
<comment type="similarity">
    <text evidence="1">Belongs to the peptidase S33 family.</text>
</comment>
<keyword evidence="4" id="KW-0732">Signal</keyword>
<feature type="region of interest" description="Disordered" evidence="3">
    <location>
        <begin position="574"/>
        <end position="597"/>
    </location>
</feature>
<protein>
    <submittedName>
        <fullName evidence="7">TAP-like protein</fullName>
    </submittedName>
</protein>
<dbReference type="Pfam" id="PF08386">
    <property type="entry name" value="Abhydrolase_4"/>
    <property type="match status" value="1"/>
</dbReference>
<dbReference type="Pfam" id="PF00561">
    <property type="entry name" value="Abhydrolase_1"/>
    <property type="match status" value="1"/>
</dbReference>
<organism evidence="7 8">
    <name type="scientific">Tessaracoccus bendigoensis DSM 12906</name>
    <dbReference type="NCBI Taxonomy" id="1123357"/>
    <lineage>
        <taxon>Bacteria</taxon>
        <taxon>Bacillati</taxon>
        <taxon>Actinomycetota</taxon>
        <taxon>Actinomycetes</taxon>
        <taxon>Propionibacteriales</taxon>
        <taxon>Propionibacteriaceae</taxon>
        <taxon>Tessaracoccus</taxon>
    </lineage>
</organism>
<dbReference type="InterPro" id="IPR029058">
    <property type="entry name" value="AB_hydrolase_fold"/>
</dbReference>
<evidence type="ECO:0000259" key="5">
    <source>
        <dbReference type="Pfam" id="PF00561"/>
    </source>
</evidence>
<dbReference type="RefSeq" id="WP_073186539.1">
    <property type="nucleotide sequence ID" value="NZ_FQZG01000015.1"/>
</dbReference>
<dbReference type="InterPro" id="IPR013595">
    <property type="entry name" value="Pept_S33_TAP-like_C"/>
</dbReference>
<dbReference type="GO" id="GO:0016787">
    <property type="term" value="F:hydrolase activity"/>
    <property type="evidence" value="ECO:0007669"/>
    <property type="project" value="UniProtKB-KW"/>
</dbReference>
<dbReference type="STRING" id="1123357.SAMN02745244_01105"/>
<dbReference type="InterPro" id="IPR051601">
    <property type="entry name" value="Serine_prot/Carboxylest_S33"/>
</dbReference>
<feature type="signal peptide" evidence="4">
    <location>
        <begin position="1"/>
        <end position="29"/>
    </location>
</feature>
<evidence type="ECO:0000259" key="6">
    <source>
        <dbReference type="Pfam" id="PF08386"/>
    </source>
</evidence>
<feature type="domain" description="AB hydrolase-1" evidence="5">
    <location>
        <begin position="100"/>
        <end position="254"/>
    </location>
</feature>
<dbReference type="InterPro" id="IPR000073">
    <property type="entry name" value="AB_hydrolase_1"/>
</dbReference>
<dbReference type="AlphaFoldDB" id="A0A1M6E446"/>
<accession>A0A1M6E446</accession>